<dbReference type="WBParaSite" id="SSTP_0001172700.1">
    <property type="protein sequence ID" value="SSTP_0001172700.1"/>
    <property type="gene ID" value="SSTP_0001172700"/>
</dbReference>
<feature type="compositionally biased region" description="Acidic residues" evidence="1">
    <location>
        <begin position="279"/>
        <end position="288"/>
    </location>
</feature>
<feature type="compositionally biased region" description="Acidic residues" evidence="1">
    <location>
        <begin position="390"/>
        <end position="409"/>
    </location>
</feature>
<dbReference type="Proteomes" id="UP000035681">
    <property type="component" value="Unplaced"/>
</dbReference>
<feature type="compositionally biased region" description="Basic and acidic residues" evidence="1">
    <location>
        <begin position="289"/>
        <end position="299"/>
    </location>
</feature>
<evidence type="ECO:0000256" key="2">
    <source>
        <dbReference type="SAM" id="SignalP"/>
    </source>
</evidence>
<feature type="region of interest" description="Disordered" evidence="1">
    <location>
        <begin position="269"/>
        <end position="490"/>
    </location>
</feature>
<feature type="compositionally biased region" description="Acidic residues" evidence="1">
    <location>
        <begin position="351"/>
        <end position="365"/>
    </location>
</feature>
<keyword evidence="3" id="KW-1185">Reference proteome</keyword>
<name>A0A0K0EQJ8_STRER</name>
<dbReference type="AlphaFoldDB" id="A0A0K0EQJ8"/>
<dbReference type="STRING" id="6248.A0A0K0EQJ8"/>
<dbReference type="WBParaSite" id="TCONS_00000580.p1">
    <property type="protein sequence ID" value="TCONS_00000580.p1"/>
    <property type="gene ID" value="XLOC_000575"/>
</dbReference>
<accession>A0A0K0EQJ8</accession>
<evidence type="ECO:0000256" key="1">
    <source>
        <dbReference type="SAM" id="MobiDB-lite"/>
    </source>
</evidence>
<feature type="compositionally biased region" description="Polar residues" evidence="1">
    <location>
        <begin position="370"/>
        <end position="380"/>
    </location>
</feature>
<organism evidence="4">
    <name type="scientific">Strongyloides stercoralis</name>
    <name type="common">Threadworm</name>
    <dbReference type="NCBI Taxonomy" id="6248"/>
    <lineage>
        <taxon>Eukaryota</taxon>
        <taxon>Metazoa</taxon>
        <taxon>Ecdysozoa</taxon>
        <taxon>Nematoda</taxon>
        <taxon>Chromadorea</taxon>
        <taxon>Rhabditida</taxon>
        <taxon>Tylenchina</taxon>
        <taxon>Panagrolaimomorpha</taxon>
        <taxon>Strongyloidoidea</taxon>
        <taxon>Strongyloididae</taxon>
        <taxon>Strongyloides</taxon>
    </lineage>
</organism>
<sequence length="675" mass="77037">MFFNILIFILLFSNIFHTFGQNINDPDYYPSQINPNNDPFRRYLRLWSGILRNVAGDSEPNYYQQTNNVRDYQQNNFLPSYNNYNDKPFENLLQLWKKKIEEINLSPKNYNDGIPISQLKPKPSMENINNNQKDFSSSLSDNNINNNNNNNDKEIINEMLLHKLLPRNKGDLYAFTSTTLKPSTTTTKKVISEKIKNKKIKKSKKKNTTKVISSSTLPTPNPDIGKNYKAKVRIGPTLNLEETTIIPSIDLSTLKVDVEGSGEEITTIENESSINPLIDSDEEDSGEVEEVHINENDIKDQEEDNLDNTNSLEKTNNEVLNNNTTSKNSNSTRVEKNNNKVIEESSKESDNSEGVEYVEEEDDIDEKNLKNNVTDLNKNVTEGDNKEDNNEIEYSEEEEEEDEEEEEEVLTTIKPTTTTTMPTTTTTIPTTTTTKKVKSANNGKNTKQPKKEKSSKPTKPNKNNKKKIDVEKKEKYTIPEAEEEEDFLLPNHSYASQIDSIPEVETSSVTTTKSPSQAQSVYNFYTNANANSTPNNSNTVVPVNTMVDGILPLLIPLLASRTPYLQNMLDNLAYGVKTDNNILPIKNNSLIEMSKNKNNYNEEDENILNQVDKKNSHIKEDKNLLNKKKTLDYISSIRPKRISNTNNKENIQYYKTKLPEIDSNIKNIPMRPTKL</sequence>
<proteinExistence type="predicted"/>
<feature type="compositionally biased region" description="Low complexity" evidence="1">
    <location>
        <begin position="321"/>
        <end position="332"/>
    </location>
</feature>
<feature type="compositionally biased region" description="Basic and acidic residues" evidence="1">
    <location>
        <begin position="466"/>
        <end position="477"/>
    </location>
</feature>
<evidence type="ECO:0000313" key="3">
    <source>
        <dbReference type="Proteomes" id="UP000035681"/>
    </source>
</evidence>
<protein>
    <submittedName>
        <fullName evidence="4">ShKT domain-containing protein</fullName>
    </submittedName>
</protein>
<feature type="compositionally biased region" description="Low complexity" evidence="1">
    <location>
        <begin position="411"/>
        <end position="434"/>
    </location>
</feature>
<feature type="signal peptide" evidence="2">
    <location>
        <begin position="1"/>
        <end position="20"/>
    </location>
</feature>
<evidence type="ECO:0000313" key="4">
    <source>
        <dbReference type="WBParaSite" id="SSTP_0001172700.1"/>
    </source>
</evidence>
<keyword evidence="2" id="KW-0732">Signal</keyword>
<feature type="compositionally biased region" description="Polar residues" evidence="1">
    <location>
        <begin position="307"/>
        <end position="320"/>
    </location>
</feature>
<feature type="chain" id="PRO_5005328444" evidence="2">
    <location>
        <begin position="21"/>
        <end position="675"/>
    </location>
</feature>
<feature type="compositionally biased region" description="Basic and acidic residues" evidence="1">
    <location>
        <begin position="333"/>
        <end position="350"/>
    </location>
</feature>
<reference evidence="4" key="1">
    <citation type="submission" date="2015-08" db="UniProtKB">
        <authorList>
            <consortium name="WormBaseParasite"/>
        </authorList>
    </citation>
    <scope>IDENTIFICATION</scope>
</reference>
<feature type="region of interest" description="Disordered" evidence="1">
    <location>
        <begin position="202"/>
        <end position="225"/>
    </location>
</feature>